<proteinExistence type="predicted"/>
<feature type="compositionally biased region" description="Polar residues" evidence="1">
    <location>
        <begin position="230"/>
        <end position="278"/>
    </location>
</feature>
<feature type="region of interest" description="Disordered" evidence="1">
    <location>
        <begin position="228"/>
        <end position="294"/>
    </location>
</feature>
<organism evidence="2 3">
    <name type="scientific">Lunasporangiospora selenospora</name>
    <dbReference type="NCBI Taxonomy" id="979761"/>
    <lineage>
        <taxon>Eukaryota</taxon>
        <taxon>Fungi</taxon>
        <taxon>Fungi incertae sedis</taxon>
        <taxon>Mucoromycota</taxon>
        <taxon>Mortierellomycotina</taxon>
        <taxon>Mortierellomycetes</taxon>
        <taxon>Mortierellales</taxon>
        <taxon>Mortierellaceae</taxon>
        <taxon>Lunasporangiospora</taxon>
    </lineage>
</organism>
<evidence type="ECO:0000313" key="3">
    <source>
        <dbReference type="Proteomes" id="UP000780801"/>
    </source>
</evidence>
<protein>
    <submittedName>
        <fullName evidence="2">Uncharacterized protein</fullName>
    </submittedName>
</protein>
<dbReference type="OrthoDB" id="2436324at2759"/>
<dbReference type="Proteomes" id="UP000780801">
    <property type="component" value="Unassembled WGS sequence"/>
</dbReference>
<feature type="non-terminal residue" evidence="2">
    <location>
        <position position="1"/>
    </location>
</feature>
<sequence length="457" mass="51501">IVSGELYEDTPGNFDIRSILPDGFQQRDQSIQPVLQVSPLPLSLQDRVESKGKMDDISNLLTDSHLKSIYSSFLASGPRKSSNERHPTWKKLEDAIRNTSDVTDLPKASEGLSSTTYEHIQEFAVSVENIWQGSAYDKILDYLLRIILRLHLAPQREQKMMDRTTGISRRRKQISDRREAGKVAQPMSRKLMKSKVRRLCDELERWLRKSPEVREDRVKHILGKLAEIESSASHGRQGPESSSSHGHQDPESSASHGHQEPESSASHGHQEPESSASHGHQEPESPKEQETESATIDGWDIESAELDDWDLEEDVEEDGKDVKEPTRAELRSLQAVLRVLLESPHLSTPITREYVRSSAFVGDKFTDKQCDVVAKIANVLRPYIPKRRPNSGNFGSKTQAPVAHITTRAPLMIIANAVLRYRHPRITPFISAQQAFMKHCALGRRVISTSVTLMVTH</sequence>
<name>A0A9P6FL56_9FUNG</name>
<feature type="compositionally biased region" description="Basic and acidic residues" evidence="1">
    <location>
        <begin position="279"/>
        <end position="290"/>
    </location>
</feature>
<dbReference type="EMBL" id="JAABOA010005073">
    <property type="protein sequence ID" value="KAF9577259.1"/>
    <property type="molecule type" value="Genomic_DNA"/>
</dbReference>
<keyword evidence="3" id="KW-1185">Reference proteome</keyword>
<feature type="region of interest" description="Disordered" evidence="1">
    <location>
        <begin position="161"/>
        <end position="186"/>
    </location>
</feature>
<evidence type="ECO:0000313" key="2">
    <source>
        <dbReference type="EMBL" id="KAF9577259.1"/>
    </source>
</evidence>
<dbReference type="AlphaFoldDB" id="A0A9P6FL56"/>
<gene>
    <name evidence="2" type="ORF">BGW38_007653</name>
</gene>
<accession>A0A9P6FL56</accession>
<evidence type="ECO:0000256" key="1">
    <source>
        <dbReference type="SAM" id="MobiDB-lite"/>
    </source>
</evidence>
<comment type="caution">
    <text evidence="2">The sequence shown here is derived from an EMBL/GenBank/DDBJ whole genome shotgun (WGS) entry which is preliminary data.</text>
</comment>
<reference evidence="2" key="1">
    <citation type="journal article" date="2020" name="Fungal Divers.">
        <title>Resolving the Mortierellaceae phylogeny through synthesis of multi-gene phylogenetics and phylogenomics.</title>
        <authorList>
            <person name="Vandepol N."/>
            <person name="Liber J."/>
            <person name="Desiro A."/>
            <person name="Na H."/>
            <person name="Kennedy M."/>
            <person name="Barry K."/>
            <person name="Grigoriev I.V."/>
            <person name="Miller A.N."/>
            <person name="O'Donnell K."/>
            <person name="Stajich J.E."/>
            <person name="Bonito G."/>
        </authorList>
    </citation>
    <scope>NUCLEOTIDE SEQUENCE</scope>
    <source>
        <strain evidence="2">KOD1015</strain>
    </source>
</reference>